<protein>
    <recommendedName>
        <fullName evidence="3">SSU ribosomal protein S2p (SAe)</fullName>
    </recommendedName>
</protein>
<dbReference type="STRING" id="1691903.A9B99_02125"/>
<keyword evidence="2" id="KW-1185">Reference proteome</keyword>
<accession>A0A1B7L895</accession>
<evidence type="ECO:0000313" key="2">
    <source>
        <dbReference type="Proteomes" id="UP000078225"/>
    </source>
</evidence>
<organism evidence="1 2">
    <name type="scientific">Mangrovibacter phragmitis</name>
    <dbReference type="NCBI Taxonomy" id="1691903"/>
    <lineage>
        <taxon>Bacteria</taxon>
        <taxon>Pseudomonadati</taxon>
        <taxon>Pseudomonadota</taxon>
        <taxon>Gammaproteobacteria</taxon>
        <taxon>Enterobacterales</taxon>
        <taxon>Enterobacteriaceae</taxon>
        <taxon>Mangrovibacter</taxon>
    </lineage>
</organism>
<proteinExistence type="predicted"/>
<dbReference type="RefSeq" id="WP_064594150.1">
    <property type="nucleotide sequence ID" value="NZ_LYRP01000001.1"/>
</dbReference>
<dbReference type="EMBL" id="LYRP01000001">
    <property type="protein sequence ID" value="OAT78548.1"/>
    <property type="molecule type" value="Genomic_DNA"/>
</dbReference>
<dbReference type="Proteomes" id="UP000078225">
    <property type="component" value="Unassembled WGS sequence"/>
</dbReference>
<sequence length="333" mass="35879">MARTYTPGYCVVEQPGTLDFQARMLFQDYKSEAAKQFMQVNADTQWLKPGEILAITDPSAPVTASILNQFRQTKHKVNTALVGVSTDEASFLQRNYGLIATITNAGDKIFSSVGDAGEKYFKEIERVLIKIESTYRNQFITKGSLISQEFFAERSTLFNQLKELVNKPLLKNLARRTLKLADYEDMRKALRLSSKSIVHEWSTVGLVGIPGYADYVDGAAKAAKLLKAGGYIGTAFAFANTTNDVIQACSVGREDECERVAFREYTKFGMGTGASSLGGYYGGSIGSSVCVALGIITAPEGGSGALACAAIGSLVGGYAAGKATDAAMDKFFK</sequence>
<dbReference type="AlphaFoldDB" id="A0A1B7L895"/>
<reference evidence="2" key="1">
    <citation type="submission" date="2016-05" db="EMBL/GenBank/DDBJ databases">
        <authorList>
            <person name="Behera P."/>
            <person name="Vaishampayan P."/>
            <person name="Singh N."/>
            <person name="Raina V."/>
            <person name="Suar M."/>
            <person name="Pattnaik A."/>
            <person name="Rastogi G."/>
        </authorList>
    </citation>
    <scope>NUCLEOTIDE SEQUENCE [LARGE SCALE GENOMIC DNA]</scope>
    <source>
        <strain evidence="2">MP23</strain>
    </source>
</reference>
<name>A0A1B7L895_9ENTR</name>
<dbReference type="OrthoDB" id="9204728at2"/>
<gene>
    <name evidence="1" type="ORF">A9B99_02125</name>
</gene>
<comment type="caution">
    <text evidence="1">The sequence shown here is derived from an EMBL/GenBank/DDBJ whole genome shotgun (WGS) entry which is preliminary data.</text>
</comment>
<evidence type="ECO:0000313" key="1">
    <source>
        <dbReference type="EMBL" id="OAT78548.1"/>
    </source>
</evidence>
<evidence type="ECO:0008006" key="3">
    <source>
        <dbReference type="Google" id="ProtNLM"/>
    </source>
</evidence>